<name>A0ABS8WMV4_DATST</name>
<feature type="non-terminal residue" evidence="2">
    <location>
        <position position="1"/>
    </location>
</feature>
<evidence type="ECO:0000313" key="3">
    <source>
        <dbReference type="Proteomes" id="UP000823775"/>
    </source>
</evidence>
<feature type="compositionally biased region" description="Low complexity" evidence="1">
    <location>
        <begin position="1"/>
        <end position="13"/>
    </location>
</feature>
<gene>
    <name evidence="2" type="ORF">HAX54_048262</name>
</gene>
<dbReference type="EMBL" id="JACEIK010007936">
    <property type="protein sequence ID" value="MCE3050830.1"/>
    <property type="molecule type" value="Genomic_DNA"/>
</dbReference>
<feature type="non-terminal residue" evidence="2">
    <location>
        <position position="62"/>
    </location>
</feature>
<proteinExistence type="predicted"/>
<sequence>SSSSRPSRAPGASHTPKAGRDRCPPANCQSGLVKCRFWYKASGHCPDPCFTWALRVKTGKTS</sequence>
<comment type="caution">
    <text evidence="2">The sequence shown here is derived from an EMBL/GenBank/DDBJ whole genome shotgun (WGS) entry which is preliminary data.</text>
</comment>
<evidence type="ECO:0000313" key="2">
    <source>
        <dbReference type="EMBL" id="MCE3050830.1"/>
    </source>
</evidence>
<dbReference type="Proteomes" id="UP000823775">
    <property type="component" value="Unassembled WGS sequence"/>
</dbReference>
<keyword evidence="3" id="KW-1185">Reference proteome</keyword>
<evidence type="ECO:0000256" key="1">
    <source>
        <dbReference type="SAM" id="MobiDB-lite"/>
    </source>
</evidence>
<accession>A0ABS8WMV4</accession>
<reference evidence="2 3" key="1">
    <citation type="journal article" date="2021" name="BMC Genomics">
        <title>Datura genome reveals duplications of psychoactive alkaloid biosynthetic genes and high mutation rate following tissue culture.</title>
        <authorList>
            <person name="Rajewski A."/>
            <person name="Carter-House D."/>
            <person name="Stajich J."/>
            <person name="Litt A."/>
        </authorList>
    </citation>
    <scope>NUCLEOTIDE SEQUENCE [LARGE SCALE GENOMIC DNA]</scope>
    <source>
        <strain evidence="2">AR-01</strain>
    </source>
</reference>
<protein>
    <submittedName>
        <fullName evidence="2">Uncharacterized protein</fullName>
    </submittedName>
</protein>
<organism evidence="2 3">
    <name type="scientific">Datura stramonium</name>
    <name type="common">Jimsonweed</name>
    <name type="synonym">Common thornapple</name>
    <dbReference type="NCBI Taxonomy" id="4076"/>
    <lineage>
        <taxon>Eukaryota</taxon>
        <taxon>Viridiplantae</taxon>
        <taxon>Streptophyta</taxon>
        <taxon>Embryophyta</taxon>
        <taxon>Tracheophyta</taxon>
        <taxon>Spermatophyta</taxon>
        <taxon>Magnoliopsida</taxon>
        <taxon>eudicotyledons</taxon>
        <taxon>Gunneridae</taxon>
        <taxon>Pentapetalae</taxon>
        <taxon>asterids</taxon>
        <taxon>lamiids</taxon>
        <taxon>Solanales</taxon>
        <taxon>Solanaceae</taxon>
        <taxon>Solanoideae</taxon>
        <taxon>Datureae</taxon>
        <taxon>Datura</taxon>
    </lineage>
</organism>
<feature type="region of interest" description="Disordered" evidence="1">
    <location>
        <begin position="1"/>
        <end position="24"/>
    </location>
</feature>